<evidence type="ECO:0000256" key="7">
    <source>
        <dbReference type="ARBA" id="ARBA00023237"/>
    </source>
</evidence>
<dbReference type="Gene3D" id="2.60.40.1120">
    <property type="entry name" value="Carboxypeptidase-like, regulatory domain"/>
    <property type="match status" value="1"/>
</dbReference>
<proteinExistence type="inferred from homology"/>
<feature type="domain" description="TonB-dependent receptor-like beta-barrel" evidence="10">
    <location>
        <begin position="556"/>
        <end position="988"/>
    </location>
</feature>
<keyword evidence="13" id="KW-1185">Reference proteome</keyword>
<comment type="caution">
    <text evidence="12">The sequence shown here is derived from an EMBL/GenBank/DDBJ whole genome shotgun (WGS) entry which is preliminary data.</text>
</comment>
<dbReference type="SUPFAM" id="SSF49464">
    <property type="entry name" value="Carboxypeptidase regulatory domain-like"/>
    <property type="match status" value="1"/>
</dbReference>
<dbReference type="InterPro" id="IPR010104">
    <property type="entry name" value="TonB_rcpt_bac"/>
</dbReference>
<dbReference type="NCBIfam" id="TIGR01782">
    <property type="entry name" value="TonB-Xanth-Caul"/>
    <property type="match status" value="1"/>
</dbReference>
<organism evidence="12 13">
    <name type="scientific">Marivirga aurantiaca</name>
    <dbReference type="NCBI Taxonomy" id="2802615"/>
    <lineage>
        <taxon>Bacteria</taxon>
        <taxon>Pseudomonadati</taxon>
        <taxon>Bacteroidota</taxon>
        <taxon>Cytophagia</taxon>
        <taxon>Cytophagales</taxon>
        <taxon>Marivirgaceae</taxon>
        <taxon>Marivirga</taxon>
    </lineage>
</organism>
<evidence type="ECO:0000256" key="5">
    <source>
        <dbReference type="ARBA" id="ARBA00023077"/>
    </source>
</evidence>
<evidence type="ECO:0000256" key="2">
    <source>
        <dbReference type="ARBA" id="ARBA00022448"/>
    </source>
</evidence>
<dbReference type="InterPro" id="IPR008969">
    <property type="entry name" value="CarboxyPept-like_regulatory"/>
</dbReference>
<evidence type="ECO:0000313" key="12">
    <source>
        <dbReference type="EMBL" id="MBK6265436.1"/>
    </source>
</evidence>
<dbReference type="InterPro" id="IPR036942">
    <property type="entry name" value="Beta-barrel_TonB_sf"/>
</dbReference>
<keyword evidence="7 8" id="KW-0998">Cell outer membrane</keyword>
<evidence type="ECO:0000256" key="4">
    <source>
        <dbReference type="ARBA" id="ARBA00022692"/>
    </source>
</evidence>
<sequence>MKKNLQRGILMLSKYTFFGFLITCYVSSALLAEKVKAQNVKDVIISVAAEYGSLVELFADIEKNTSFKFMYSTHKVSLKEGIQISKRKASVAEILVEVSGKTKLQFKQINNSIVVTERKQNFANRLKIQQETWGIVTGKVIDAQSSEPLPGASVVVVGQTYGAVTDLQGEFNFMLKTQAKQLEIRYLGYETKVIDIAIPESDILIIGEIQLQPKSVALSEVVTYGNLEGQQKALNQQKNADNIKNIVAADQISRFPDPNVAEALQRVPGVNIERDQGEGRYVLVRGLAPQFTNISINGEQIPSPEAGVRFVALDAIPADQLASIEVTKALTPDMDGDAIGGSVNLITRTAKSTTPSISGTLIGGYNNLIEKANGQGSLQYGQRFGAEGKLGLLLNASHYYTDRGSDNWERDGGELELRDYTLQRSRSGLSGTLDYNINANNNLYFRGIYNNFQDREQRRTYLFIPNEDDSPFEDTEIERASKDRWEKQIVSSFNLGGKHSFSNLSLDYEVSYSEAYQDTPFDTETVFLAEVDQIGVDFSTNPEFPTFNVEGVDYLDNTIYEFDELATGNSYALDVNKTAKINVGIPYRLSDADGLLKFGGKIRLKEKSFSITENVYSWEGGDIQINGATEDFTLNFFEGGTLDNNFLDGKFQINRNVDVSQFNTFFNANRNGFALEVEDKLVAESVESYKAAEDVYAAYVMTKLEFNKLMALGGLRYETTKVTYNSQAAIFDVEGDLDRIDPVNGGVTYDFLLPQIHFKYQLNPLTNIRFAATASYSRPNFEDIVPSQEVELNAREGSIGNPELAPVTAYNIDLMGEHYFGTVGIISAGLFYKNLDNFIFTQRYDSTISNINVVLNQSRNGETAELLGFELAYQQNMTFLPGALKGFGIYANYTYTSSAANIASRTEEFGSEEIRLPGQAAHVGNFSLAYDYGKFNIRASANFNGEYLSELGGDAEEDVYVKNRMQVDLTGAYRFNNKFQVFGEIMNLTNQPFEVYQGSGDQYIQREFYSWWSRVGVKFNF</sequence>
<comment type="subcellular location">
    <subcellularLocation>
        <location evidence="1 8">Cell outer membrane</location>
        <topology evidence="1 8">Multi-pass membrane protein</topology>
    </subcellularLocation>
</comment>
<keyword evidence="5 9" id="KW-0798">TonB box</keyword>
<feature type="domain" description="TonB-dependent receptor plug" evidence="11">
    <location>
        <begin position="241"/>
        <end position="341"/>
    </location>
</feature>
<keyword evidence="6 8" id="KW-0472">Membrane</keyword>
<accession>A0A935C868</accession>
<dbReference type="PANTHER" id="PTHR40980">
    <property type="entry name" value="PLUG DOMAIN-CONTAINING PROTEIN"/>
    <property type="match status" value="1"/>
</dbReference>
<dbReference type="PROSITE" id="PS52016">
    <property type="entry name" value="TONB_DEPENDENT_REC_3"/>
    <property type="match status" value="1"/>
</dbReference>
<dbReference type="Gene3D" id="2.40.170.20">
    <property type="entry name" value="TonB-dependent receptor, beta-barrel domain"/>
    <property type="match status" value="1"/>
</dbReference>
<evidence type="ECO:0000256" key="8">
    <source>
        <dbReference type="PROSITE-ProRule" id="PRU01360"/>
    </source>
</evidence>
<dbReference type="Pfam" id="PF13715">
    <property type="entry name" value="CarbopepD_reg_2"/>
    <property type="match status" value="1"/>
</dbReference>
<keyword evidence="3 8" id="KW-1134">Transmembrane beta strand</keyword>
<dbReference type="InterPro" id="IPR012910">
    <property type="entry name" value="Plug_dom"/>
</dbReference>
<dbReference type="InterPro" id="IPR037066">
    <property type="entry name" value="Plug_dom_sf"/>
</dbReference>
<dbReference type="InterPro" id="IPR000531">
    <property type="entry name" value="Beta-barrel_TonB"/>
</dbReference>
<dbReference type="GO" id="GO:0009279">
    <property type="term" value="C:cell outer membrane"/>
    <property type="evidence" value="ECO:0007669"/>
    <property type="project" value="UniProtKB-SubCell"/>
</dbReference>
<dbReference type="EMBL" id="JAEQBW010000004">
    <property type="protein sequence ID" value="MBK6265436.1"/>
    <property type="molecule type" value="Genomic_DNA"/>
</dbReference>
<dbReference type="SUPFAM" id="SSF56935">
    <property type="entry name" value="Porins"/>
    <property type="match status" value="1"/>
</dbReference>
<reference evidence="12" key="1">
    <citation type="submission" date="2021-01" db="EMBL/GenBank/DDBJ databases">
        <title>Marivirga aurantiaca sp. nov., isolated from intertidal surface sediments.</title>
        <authorList>
            <person name="Zhang M."/>
        </authorList>
    </citation>
    <scope>NUCLEOTIDE SEQUENCE</scope>
    <source>
        <strain evidence="12">S37H4</strain>
    </source>
</reference>
<evidence type="ECO:0000256" key="1">
    <source>
        <dbReference type="ARBA" id="ARBA00004571"/>
    </source>
</evidence>
<dbReference type="Pfam" id="PF07715">
    <property type="entry name" value="Plug"/>
    <property type="match status" value="1"/>
</dbReference>
<comment type="similarity">
    <text evidence="8 9">Belongs to the TonB-dependent receptor family.</text>
</comment>
<gene>
    <name evidence="12" type="ORF">JKA74_10345</name>
</gene>
<dbReference type="InterPro" id="IPR039426">
    <property type="entry name" value="TonB-dep_rcpt-like"/>
</dbReference>
<dbReference type="AlphaFoldDB" id="A0A935C868"/>
<evidence type="ECO:0000313" key="13">
    <source>
        <dbReference type="Proteomes" id="UP000611723"/>
    </source>
</evidence>
<evidence type="ECO:0000256" key="9">
    <source>
        <dbReference type="RuleBase" id="RU003357"/>
    </source>
</evidence>
<dbReference type="Gene3D" id="2.170.130.10">
    <property type="entry name" value="TonB-dependent receptor, plug domain"/>
    <property type="match status" value="1"/>
</dbReference>
<dbReference type="RefSeq" id="WP_201431122.1">
    <property type="nucleotide sequence ID" value="NZ_JAEQBW010000004.1"/>
</dbReference>
<keyword evidence="2 8" id="KW-0813">Transport</keyword>
<evidence type="ECO:0000259" key="11">
    <source>
        <dbReference type="Pfam" id="PF07715"/>
    </source>
</evidence>
<dbReference type="Proteomes" id="UP000611723">
    <property type="component" value="Unassembled WGS sequence"/>
</dbReference>
<name>A0A935C868_9BACT</name>
<dbReference type="PANTHER" id="PTHR40980:SF4">
    <property type="entry name" value="TONB-DEPENDENT RECEPTOR-LIKE BETA-BARREL DOMAIN-CONTAINING PROTEIN"/>
    <property type="match status" value="1"/>
</dbReference>
<protein>
    <submittedName>
        <fullName evidence="12">TonB-dependent receptor</fullName>
    </submittedName>
</protein>
<evidence type="ECO:0000259" key="10">
    <source>
        <dbReference type="Pfam" id="PF00593"/>
    </source>
</evidence>
<evidence type="ECO:0000256" key="3">
    <source>
        <dbReference type="ARBA" id="ARBA00022452"/>
    </source>
</evidence>
<evidence type="ECO:0000256" key="6">
    <source>
        <dbReference type="ARBA" id="ARBA00023136"/>
    </source>
</evidence>
<dbReference type="CDD" id="cd01347">
    <property type="entry name" value="ligand_gated_channel"/>
    <property type="match status" value="1"/>
</dbReference>
<keyword evidence="12" id="KW-0675">Receptor</keyword>
<keyword evidence="4 8" id="KW-0812">Transmembrane</keyword>
<dbReference type="Pfam" id="PF00593">
    <property type="entry name" value="TonB_dep_Rec_b-barrel"/>
    <property type="match status" value="1"/>
</dbReference>